<comment type="caution">
    <text evidence="1">The sequence shown here is derived from an EMBL/GenBank/DDBJ whole genome shotgun (WGS) entry which is preliminary data.</text>
</comment>
<evidence type="ECO:0000313" key="1">
    <source>
        <dbReference type="EMBL" id="PJZ54823.1"/>
    </source>
</evidence>
<accession>A0A2M9YTG2</accession>
<organism evidence="1 4">
    <name type="scientific">Leptospira adleri</name>
    <dbReference type="NCBI Taxonomy" id="2023186"/>
    <lineage>
        <taxon>Bacteria</taxon>
        <taxon>Pseudomonadati</taxon>
        <taxon>Spirochaetota</taxon>
        <taxon>Spirochaetia</taxon>
        <taxon>Leptospirales</taxon>
        <taxon>Leptospiraceae</taxon>
        <taxon>Leptospira</taxon>
    </lineage>
</organism>
<protein>
    <submittedName>
        <fullName evidence="1">Uncharacterized protein</fullName>
    </submittedName>
</protein>
<dbReference type="Proteomes" id="UP000232188">
    <property type="component" value="Unassembled WGS sequence"/>
</dbReference>
<gene>
    <name evidence="2" type="ORF">CH376_10650</name>
    <name evidence="1" type="ORF">CH380_03695</name>
</gene>
<dbReference type="EMBL" id="NPDV01000002">
    <property type="protein sequence ID" value="PJZ54823.1"/>
    <property type="molecule type" value="Genomic_DNA"/>
</dbReference>
<name>A0A2M9YTG2_9LEPT</name>
<sequence length="102" mass="11647">MGRKEEVGIAEQIRSRFQGGRKEKEKVKVNPFSLGLVTETDFNRLRRQAFFASQSLIEEESDPYQSPSPPKTSLSFLNTTTRKQLKTLIQKGIFKISTSPKK</sequence>
<keyword evidence="3" id="KW-1185">Reference proteome</keyword>
<proteinExistence type="predicted"/>
<reference evidence="3 4" key="1">
    <citation type="submission" date="2017-07" db="EMBL/GenBank/DDBJ databases">
        <title>Leptospira spp. isolated from tropical soils.</title>
        <authorList>
            <person name="Thibeaux R."/>
            <person name="Iraola G."/>
            <person name="Ferres I."/>
            <person name="Bierque E."/>
            <person name="Girault D."/>
            <person name="Soupe-Gilbert M.-E."/>
            <person name="Picardeau M."/>
            <person name="Goarant C."/>
        </authorList>
    </citation>
    <scope>NUCLEOTIDE SEQUENCE [LARGE SCALE GENOMIC DNA]</scope>
    <source>
        <strain evidence="1 4">FH2-B-C1</strain>
        <strain evidence="2 3">FH2-B-D1</strain>
    </source>
</reference>
<dbReference type="Proteomes" id="UP000232149">
    <property type="component" value="Unassembled WGS sequence"/>
</dbReference>
<evidence type="ECO:0000313" key="2">
    <source>
        <dbReference type="EMBL" id="PJZ61997.1"/>
    </source>
</evidence>
<dbReference type="AlphaFoldDB" id="A0A2M9YTG2"/>
<evidence type="ECO:0000313" key="3">
    <source>
        <dbReference type="Proteomes" id="UP000232149"/>
    </source>
</evidence>
<evidence type="ECO:0000313" key="4">
    <source>
        <dbReference type="Proteomes" id="UP000232188"/>
    </source>
</evidence>
<dbReference type="EMBL" id="NPDU01000023">
    <property type="protein sequence ID" value="PJZ61997.1"/>
    <property type="molecule type" value="Genomic_DNA"/>
</dbReference>